<evidence type="ECO:0000313" key="3">
    <source>
        <dbReference type="Proteomes" id="UP000264120"/>
    </source>
</evidence>
<dbReference type="Pfam" id="PF09250">
    <property type="entry name" value="Prim-Pol"/>
    <property type="match status" value="1"/>
</dbReference>
<organism evidence="2 3">
    <name type="scientific">Komagataeibacter saccharivorans</name>
    <dbReference type="NCBI Taxonomy" id="265959"/>
    <lineage>
        <taxon>Bacteria</taxon>
        <taxon>Pseudomonadati</taxon>
        <taxon>Pseudomonadota</taxon>
        <taxon>Alphaproteobacteria</taxon>
        <taxon>Acetobacterales</taxon>
        <taxon>Acetobacteraceae</taxon>
        <taxon>Komagataeibacter</taxon>
    </lineage>
</organism>
<dbReference type="AlphaFoldDB" id="A0A347WEZ9"/>
<dbReference type="InterPro" id="IPR015330">
    <property type="entry name" value="DNA_primase/pol_bifunc_N"/>
</dbReference>
<reference evidence="2 3" key="1">
    <citation type="submission" date="2017-08" db="EMBL/GenBank/DDBJ databases">
        <title>Complete genome sequence of Gluconacetobacter saccharivorans CV1 isolated from Fermented Vinegar.</title>
        <authorList>
            <person name="Kim S.-Y."/>
        </authorList>
    </citation>
    <scope>NUCLEOTIDE SEQUENCE [LARGE SCALE GENOMIC DNA]</scope>
    <source>
        <strain evidence="2 3">CV1</strain>
    </source>
</reference>
<dbReference type="EMBL" id="CP023036">
    <property type="protein sequence ID" value="AXY23442.1"/>
    <property type="molecule type" value="Genomic_DNA"/>
</dbReference>
<proteinExistence type="predicted"/>
<name>A0A347WEZ9_9PROT</name>
<dbReference type="KEGG" id="ksc:CD178_02695"/>
<protein>
    <recommendedName>
        <fullName evidence="1">DNA primase/polymerase bifunctional N-terminal domain-containing protein</fullName>
    </recommendedName>
</protein>
<sequence>MSHIYPAMPARPSIPIPPDLHRVARLGWHVYPVRRGSRAACFRGAVDAATCDMDTIATWCARWPGCGWRVVTGPSGLFALDVDRPGTHAADGVAALAALVRQHGPLPPRPMTRTGGSGGAVLFFRHRGESLRGQSGCPAPGLDPHRGRQAVTIPPAIHAATGGAYTWRVPPWQVPPPPIPSWLARLLAPTDDTLPPPPRRVDSARAQGALVRALHAVCDAPAGTANTTLNARAYALGRWCGAGLLDVATARDTLLHAAARRHIPVAEARATVRSGLNAGQRNPRMPFHGH</sequence>
<evidence type="ECO:0000313" key="2">
    <source>
        <dbReference type="EMBL" id="AXY23442.1"/>
    </source>
</evidence>
<dbReference type="SMART" id="SM00943">
    <property type="entry name" value="Prim-Pol"/>
    <property type="match status" value="1"/>
</dbReference>
<dbReference type="Proteomes" id="UP000264120">
    <property type="component" value="Chromosome"/>
</dbReference>
<dbReference type="RefSeq" id="WP_254057911.1">
    <property type="nucleotide sequence ID" value="NZ_CP023036.1"/>
</dbReference>
<keyword evidence="3" id="KW-1185">Reference proteome</keyword>
<gene>
    <name evidence="2" type="ORF">CD178_02695</name>
</gene>
<evidence type="ECO:0000259" key="1">
    <source>
        <dbReference type="SMART" id="SM00943"/>
    </source>
</evidence>
<accession>A0A347WEZ9</accession>
<dbReference type="SUPFAM" id="SSF56747">
    <property type="entry name" value="Prim-pol domain"/>
    <property type="match status" value="1"/>
</dbReference>
<feature type="domain" description="DNA primase/polymerase bifunctional N-terminal" evidence="1">
    <location>
        <begin position="20"/>
        <end position="183"/>
    </location>
</feature>